<comment type="caution">
    <text evidence="1">The sequence shown here is derived from an EMBL/GenBank/DDBJ whole genome shotgun (WGS) entry which is preliminary data.</text>
</comment>
<dbReference type="AlphaFoldDB" id="A0A3L6NYP5"/>
<organism evidence="1">
    <name type="scientific">Fusarium oxysporum f. sp. cepae</name>
    <dbReference type="NCBI Taxonomy" id="396571"/>
    <lineage>
        <taxon>Eukaryota</taxon>
        <taxon>Fungi</taxon>
        <taxon>Dikarya</taxon>
        <taxon>Ascomycota</taxon>
        <taxon>Pezizomycotina</taxon>
        <taxon>Sordariomycetes</taxon>
        <taxon>Hypocreomycetidae</taxon>
        <taxon>Hypocreales</taxon>
        <taxon>Nectriaceae</taxon>
        <taxon>Fusarium</taxon>
        <taxon>Fusarium oxysporum species complex</taxon>
    </lineage>
</organism>
<name>A0A3L6NYP5_FUSOX</name>
<reference evidence="1" key="1">
    <citation type="journal article" date="2018" name="Sci. Rep.">
        <title>Characterisation of pathogen-specific regions and novel effector candidates in Fusarium oxysporum f. sp. cepae.</title>
        <authorList>
            <person name="Armitage A.D."/>
            <person name="Taylor A."/>
            <person name="Sobczyk M.K."/>
            <person name="Baxter L."/>
            <person name="Greenfield B.P."/>
            <person name="Bates H.J."/>
            <person name="Wilson F."/>
            <person name="Jackson A.C."/>
            <person name="Ott S."/>
            <person name="Harrison R.J."/>
            <person name="Clarkson J.P."/>
        </authorList>
    </citation>
    <scope>NUCLEOTIDE SEQUENCE [LARGE SCALE GENOMIC DNA]</scope>
    <source>
        <strain evidence="1">FoC_Fus2</strain>
    </source>
</reference>
<sequence length="79" mass="9440">MPSPTHDASEKKWSLEDKADGNYVLFYCRVSKAMPDFGISETTHLPQDRPTFDFINDFFDREIKKKEKERIQKQKEERN</sequence>
<gene>
    <name evidence="1" type="ORF">BFJ65_g2942</name>
</gene>
<proteinExistence type="predicted"/>
<protein>
    <submittedName>
        <fullName evidence="1">Uncharacterized protein</fullName>
    </submittedName>
</protein>
<dbReference type="EMBL" id="MRCU01000002">
    <property type="protein sequence ID" value="RKK25024.1"/>
    <property type="molecule type" value="Genomic_DNA"/>
</dbReference>
<accession>A0A3L6NYP5</accession>
<dbReference type="Proteomes" id="UP000270866">
    <property type="component" value="Chromosome 4"/>
</dbReference>
<evidence type="ECO:0000313" key="1">
    <source>
        <dbReference type="EMBL" id="RKK25024.1"/>
    </source>
</evidence>